<evidence type="ECO:0000313" key="1">
    <source>
        <dbReference type="EMBL" id="QJA61229.1"/>
    </source>
</evidence>
<dbReference type="AlphaFoldDB" id="A0A6M3IU09"/>
<accession>A0A6M3IU09</accession>
<organism evidence="1">
    <name type="scientific">viral metagenome</name>
    <dbReference type="NCBI Taxonomy" id="1070528"/>
    <lineage>
        <taxon>unclassified sequences</taxon>
        <taxon>metagenomes</taxon>
        <taxon>organismal metagenomes</taxon>
    </lineage>
</organism>
<name>A0A6M3IU09_9ZZZZ</name>
<reference evidence="1" key="1">
    <citation type="submission" date="2020-03" db="EMBL/GenBank/DDBJ databases">
        <title>The deep terrestrial virosphere.</title>
        <authorList>
            <person name="Holmfeldt K."/>
            <person name="Nilsson E."/>
            <person name="Simone D."/>
            <person name="Lopez-Fernandez M."/>
            <person name="Wu X."/>
            <person name="de Brujin I."/>
            <person name="Lundin D."/>
            <person name="Andersson A."/>
            <person name="Bertilsson S."/>
            <person name="Dopson M."/>
        </authorList>
    </citation>
    <scope>NUCLEOTIDE SEQUENCE</scope>
    <source>
        <strain evidence="1">MM415B00972</strain>
    </source>
</reference>
<sequence length="62" mass="7144">MSFTLGQCQADVKRLRECQLSISLRDVADRYAELINLVSSELQWHEKIRIDPQAVLRDAKGE</sequence>
<protein>
    <submittedName>
        <fullName evidence="1">Uncharacterized protein</fullName>
    </submittedName>
</protein>
<gene>
    <name evidence="1" type="ORF">MM415B00972_0026</name>
</gene>
<dbReference type="EMBL" id="MT141434">
    <property type="protein sequence ID" value="QJA61229.1"/>
    <property type="molecule type" value="Genomic_DNA"/>
</dbReference>
<proteinExistence type="predicted"/>